<sequence>MFGLFGGGNKVEPEVLKENIGNKEVLILDVRTKDEFKGGHIKGAKNVPVEVIDTRLKEIEAYKDKQVLVYCHSGARSARAASFLRSAGFSDVKDMKGGIMNWRYETVK</sequence>
<dbReference type="Proteomes" id="UP001519271">
    <property type="component" value="Unassembled WGS sequence"/>
</dbReference>
<dbReference type="RefSeq" id="WP_209459449.1">
    <property type="nucleotide sequence ID" value="NZ_JAGGKC010000012.1"/>
</dbReference>
<name>A0ABS4G3W5_9CLOT</name>
<keyword evidence="3" id="KW-1185">Reference proteome</keyword>
<dbReference type="InterPro" id="IPR001763">
    <property type="entry name" value="Rhodanese-like_dom"/>
</dbReference>
<evidence type="ECO:0000259" key="1">
    <source>
        <dbReference type="PROSITE" id="PS50206"/>
    </source>
</evidence>
<dbReference type="Pfam" id="PF00581">
    <property type="entry name" value="Rhodanese"/>
    <property type="match status" value="1"/>
</dbReference>
<dbReference type="InterPro" id="IPR036873">
    <property type="entry name" value="Rhodanese-like_dom_sf"/>
</dbReference>
<dbReference type="SUPFAM" id="SSF52821">
    <property type="entry name" value="Rhodanese/Cell cycle control phosphatase"/>
    <property type="match status" value="1"/>
</dbReference>
<proteinExistence type="predicted"/>
<gene>
    <name evidence="2" type="ORF">J2Z34_001732</name>
</gene>
<feature type="domain" description="Rhodanese" evidence="1">
    <location>
        <begin position="21"/>
        <end position="108"/>
    </location>
</feature>
<comment type="caution">
    <text evidence="2">The sequence shown here is derived from an EMBL/GenBank/DDBJ whole genome shotgun (WGS) entry which is preliminary data.</text>
</comment>
<dbReference type="PROSITE" id="PS50206">
    <property type="entry name" value="RHODANESE_3"/>
    <property type="match status" value="1"/>
</dbReference>
<accession>A0ABS4G3W5</accession>
<dbReference type="CDD" id="cd00158">
    <property type="entry name" value="RHOD"/>
    <property type="match status" value="1"/>
</dbReference>
<dbReference type="InterPro" id="IPR050229">
    <property type="entry name" value="GlpE_sulfurtransferase"/>
</dbReference>
<organism evidence="2 3">
    <name type="scientific">Youngiibacter multivorans</name>
    <dbReference type="NCBI Taxonomy" id="937251"/>
    <lineage>
        <taxon>Bacteria</taxon>
        <taxon>Bacillati</taxon>
        <taxon>Bacillota</taxon>
        <taxon>Clostridia</taxon>
        <taxon>Eubacteriales</taxon>
        <taxon>Clostridiaceae</taxon>
        <taxon>Youngiibacter</taxon>
    </lineage>
</organism>
<dbReference type="EMBL" id="JAGGKC010000012">
    <property type="protein sequence ID" value="MBP1919244.1"/>
    <property type="molecule type" value="Genomic_DNA"/>
</dbReference>
<protein>
    <submittedName>
        <fullName evidence="2">Rhodanese-related sulfurtransferase</fullName>
    </submittedName>
</protein>
<evidence type="ECO:0000313" key="2">
    <source>
        <dbReference type="EMBL" id="MBP1919244.1"/>
    </source>
</evidence>
<dbReference type="PANTHER" id="PTHR43031:SF1">
    <property type="entry name" value="PYRIDINE NUCLEOTIDE-DISULPHIDE OXIDOREDUCTASE"/>
    <property type="match status" value="1"/>
</dbReference>
<dbReference type="PANTHER" id="PTHR43031">
    <property type="entry name" value="FAD-DEPENDENT OXIDOREDUCTASE"/>
    <property type="match status" value="1"/>
</dbReference>
<reference evidence="2 3" key="1">
    <citation type="submission" date="2021-03" db="EMBL/GenBank/DDBJ databases">
        <title>Genomic Encyclopedia of Type Strains, Phase IV (KMG-IV): sequencing the most valuable type-strain genomes for metagenomic binning, comparative biology and taxonomic classification.</title>
        <authorList>
            <person name="Goeker M."/>
        </authorList>
    </citation>
    <scope>NUCLEOTIDE SEQUENCE [LARGE SCALE GENOMIC DNA]</scope>
    <source>
        <strain evidence="2 3">DSM 6139</strain>
    </source>
</reference>
<evidence type="ECO:0000313" key="3">
    <source>
        <dbReference type="Proteomes" id="UP001519271"/>
    </source>
</evidence>
<dbReference type="SMART" id="SM00450">
    <property type="entry name" value="RHOD"/>
    <property type="match status" value="1"/>
</dbReference>
<dbReference type="Gene3D" id="3.40.250.10">
    <property type="entry name" value="Rhodanese-like domain"/>
    <property type="match status" value="1"/>
</dbReference>